<evidence type="ECO:0000313" key="8">
    <source>
        <dbReference type="Ensembl" id="ENSEBUP00000001748.1"/>
    </source>
</evidence>
<evidence type="ECO:0000256" key="4">
    <source>
        <dbReference type="ARBA" id="ARBA00022989"/>
    </source>
</evidence>
<evidence type="ECO:0000256" key="2">
    <source>
        <dbReference type="ARBA" id="ARBA00022692"/>
    </source>
</evidence>
<keyword evidence="3" id="KW-0677">Repeat</keyword>
<dbReference type="Pfam" id="PF08165">
    <property type="entry name" value="FerA"/>
    <property type="match status" value="1"/>
</dbReference>
<dbReference type="GO" id="GO:0016020">
    <property type="term" value="C:membrane"/>
    <property type="evidence" value="ECO:0007669"/>
    <property type="project" value="UniProtKB-SubCell"/>
</dbReference>
<sequence length="304" mass="34612">MLEELDEAVQFEVSMGNYGNKFDSTCKPLASVTQFSRVVFDGCNYYFLPWIDKKPVISLSCFWEDINFRLHMLNRIIFTCDRLARKLKDLQFAMKAKLPEQQLASVWLSLVDQLIEDCSEPLVIAPDVSTITPLDLKMLKVRNQVLKNIFSAASKMRHEATQLEETLSAIQDWLDCLKNIAEEPQNSMPDVTIWMLVGSKRVAYCRIPAYDILNGPGKAIGKHCGTTQTIFLKPLPDEKKQDNIPAQLRVRFWLGLASEEKKINEATEGKLAVFVETVKTCECASTSALHACRNVKSYFQLFMK</sequence>
<keyword evidence="4" id="KW-1133">Transmembrane helix</keyword>
<dbReference type="InterPro" id="IPR012561">
    <property type="entry name" value="Ferlin_B-domain"/>
</dbReference>
<evidence type="ECO:0000256" key="5">
    <source>
        <dbReference type="ARBA" id="ARBA00023136"/>
    </source>
</evidence>
<name>A0A8C4N696_EPTBU</name>
<dbReference type="OMA" id="DCHWEEV"/>
<comment type="subcellular location">
    <subcellularLocation>
        <location evidence="1">Membrane</location>
    </subcellularLocation>
</comment>
<reference evidence="8" key="2">
    <citation type="submission" date="2025-09" db="UniProtKB">
        <authorList>
            <consortium name="Ensembl"/>
        </authorList>
    </citation>
    <scope>IDENTIFICATION</scope>
</reference>
<dbReference type="AlphaFoldDB" id="A0A8C4N696"/>
<dbReference type="Proteomes" id="UP000694388">
    <property type="component" value="Unplaced"/>
</dbReference>
<feature type="domain" description="Ferlin A-domain" evidence="6">
    <location>
        <begin position="92"/>
        <end position="157"/>
    </location>
</feature>
<feature type="domain" description="Ferlin B-domain" evidence="7">
    <location>
        <begin position="184"/>
        <end position="256"/>
    </location>
</feature>
<dbReference type="GeneTree" id="ENSGT00940000154741"/>
<keyword evidence="2" id="KW-0812">Transmembrane</keyword>
<reference evidence="8" key="1">
    <citation type="submission" date="2025-08" db="UniProtKB">
        <authorList>
            <consortium name="Ensembl"/>
        </authorList>
    </citation>
    <scope>IDENTIFICATION</scope>
</reference>
<evidence type="ECO:0000259" key="7">
    <source>
        <dbReference type="SMART" id="SM01201"/>
    </source>
</evidence>
<organism evidence="8 9">
    <name type="scientific">Eptatretus burgeri</name>
    <name type="common">Inshore hagfish</name>
    <dbReference type="NCBI Taxonomy" id="7764"/>
    <lineage>
        <taxon>Eukaryota</taxon>
        <taxon>Metazoa</taxon>
        <taxon>Chordata</taxon>
        <taxon>Craniata</taxon>
        <taxon>Vertebrata</taxon>
        <taxon>Cyclostomata</taxon>
        <taxon>Myxini</taxon>
        <taxon>Myxiniformes</taxon>
        <taxon>Myxinidae</taxon>
        <taxon>Eptatretinae</taxon>
        <taxon>Eptatretus</taxon>
    </lineage>
</organism>
<keyword evidence="9" id="KW-1185">Reference proteome</keyword>
<evidence type="ECO:0000259" key="6">
    <source>
        <dbReference type="SMART" id="SM01200"/>
    </source>
</evidence>
<dbReference type="InterPro" id="IPR012560">
    <property type="entry name" value="Ferlin_A-domain"/>
</dbReference>
<dbReference type="PANTHER" id="PTHR12546">
    <property type="entry name" value="FER-1-LIKE"/>
    <property type="match status" value="1"/>
</dbReference>
<evidence type="ECO:0000256" key="3">
    <source>
        <dbReference type="ARBA" id="ARBA00022737"/>
    </source>
</evidence>
<accession>A0A8C4N696</accession>
<evidence type="ECO:0000313" key="9">
    <source>
        <dbReference type="Proteomes" id="UP000694388"/>
    </source>
</evidence>
<dbReference type="PANTHER" id="PTHR12546:SF33">
    <property type="entry name" value="SPERM VESICLE FUSION PROTEIN FER-1"/>
    <property type="match status" value="1"/>
</dbReference>
<dbReference type="InterPro" id="IPR037721">
    <property type="entry name" value="Ferlin"/>
</dbReference>
<dbReference type="Ensembl" id="ENSEBUT00000002082.1">
    <property type="protein sequence ID" value="ENSEBUP00000001748.1"/>
    <property type="gene ID" value="ENSEBUG00000001440.1"/>
</dbReference>
<dbReference type="Pfam" id="PF08150">
    <property type="entry name" value="FerB"/>
    <property type="match status" value="1"/>
</dbReference>
<protein>
    <submittedName>
        <fullName evidence="8">Uncharacterized protein</fullName>
    </submittedName>
</protein>
<evidence type="ECO:0000256" key="1">
    <source>
        <dbReference type="ARBA" id="ARBA00004370"/>
    </source>
</evidence>
<dbReference type="SMART" id="SM01200">
    <property type="entry name" value="FerA"/>
    <property type="match status" value="1"/>
</dbReference>
<keyword evidence="5" id="KW-0472">Membrane</keyword>
<dbReference type="GO" id="GO:0061025">
    <property type="term" value="P:membrane fusion"/>
    <property type="evidence" value="ECO:0007669"/>
    <property type="project" value="TreeGrafter"/>
</dbReference>
<dbReference type="GO" id="GO:0007009">
    <property type="term" value="P:plasma membrane organization"/>
    <property type="evidence" value="ECO:0007669"/>
    <property type="project" value="TreeGrafter"/>
</dbReference>
<dbReference type="SMART" id="SM01201">
    <property type="entry name" value="FerB"/>
    <property type="match status" value="1"/>
</dbReference>
<proteinExistence type="predicted"/>